<name>A0A345IJE5_9DEIO</name>
<dbReference type="AlphaFoldDB" id="A0A345IJE5"/>
<reference evidence="2 3" key="1">
    <citation type="submission" date="2018-07" db="EMBL/GenBank/DDBJ databases">
        <title>Complete Genome and Methylome Analysis of Deinococcus wulumuqiensis NEB 479.</title>
        <authorList>
            <person name="Fomenkov A."/>
            <person name="Luyten Y."/>
            <person name="Vincze T."/>
            <person name="Anton B.P."/>
            <person name="Clark T."/>
            <person name="Roberts R.J."/>
            <person name="Morgan R.D."/>
        </authorList>
    </citation>
    <scope>NUCLEOTIDE SEQUENCE [LARGE SCALE GENOMIC DNA]</scope>
    <source>
        <strain evidence="2 3">NEB 479</strain>
    </source>
</reference>
<feature type="signal peptide" evidence="1">
    <location>
        <begin position="1"/>
        <end position="23"/>
    </location>
</feature>
<sequence length="346" mass="36389">MRPFAALPTLATALLLLGATAQAQLYGPPAPPAPPVAPAAPVTPPSTPAAGLALGAPQDTLREYRLSETTRLRYDDVQVEVSGGTPEQAAPLQNSFREALRAREGERTLTYKQFLKVLPADGTPGRYLWNSISSEGGRSVSSRSLRTLGAAGEGSLAYQPEAAPASSDPTLALLTAQLQAELARTHAELLAGFDPASFGLLTGAAQSGPLSPGPLRPGQTFTRVKTLQPAHPLATLPGQKVAGAPLQVEQQLRFESEQDGQLVFFRQARVLQPGQVVTGSADLLLTLARYVYDGELRLTPDGLPVSASRDEASVIRVTGRMNQGDLTLTFGLTVTSTSVLTLTPVK</sequence>
<dbReference type="RefSeq" id="WP_114672582.1">
    <property type="nucleotide sequence ID" value="NZ_CP031158.1"/>
</dbReference>
<evidence type="ECO:0000313" key="2">
    <source>
        <dbReference type="EMBL" id="AXG99817.1"/>
    </source>
</evidence>
<protein>
    <submittedName>
        <fullName evidence="2">Uncharacterized protein</fullName>
    </submittedName>
</protein>
<feature type="chain" id="PRO_5016558009" evidence="1">
    <location>
        <begin position="24"/>
        <end position="346"/>
    </location>
</feature>
<evidence type="ECO:0000256" key="1">
    <source>
        <dbReference type="SAM" id="SignalP"/>
    </source>
</evidence>
<dbReference type="Proteomes" id="UP000253744">
    <property type="component" value="Chromosome"/>
</dbReference>
<gene>
    <name evidence="2" type="ORF">DVJ83_12580</name>
</gene>
<evidence type="ECO:0000313" key="3">
    <source>
        <dbReference type="Proteomes" id="UP000253744"/>
    </source>
</evidence>
<dbReference type="STRING" id="1288484.GCA_000348665_01657"/>
<keyword evidence="1" id="KW-0732">Signal</keyword>
<proteinExistence type="predicted"/>
<dbReference type="EMBL" id="CP031158">
    <property type="protein sequence ID" value="AXG99817.1"/>
    <property type="molecule type" value="Genomic_DNA"/>
</dbReference>
<accession>A0A345IJE5</accession>
<dbReference type="KEGG" id="dwu:DVJ83_12580"/>
<organism evidence="2 3">
    <name type="scientific">Deinococcus wulumuqiensis</name>
    <dbReference type="NCBI Taxonomy" id="980427"/>
    <lineage>
        <taxon>Bacteria</taxon>
        <taxon>Thermotogati</taxon>
        <taxon>Deinococcota</taxon>
        <taxon>Deinococci</taxon>
        <taxon>Deinococcales</taxon>
        <taxon>Deinococcaceae</taxon>
        <taxon>Deinococcus</taxon>
    </lineage>
</organism>